<proteinExistence type="predicted"/>
<evidence type="ECO:0000313" key="2">
    <source>
        <dbReference type="EMBL" id="VDP69200.1"/>
    </source>
</evidence>
<gene>
    <name evidence="2" type="ORF">ECPE_LOCUS3341</name>
</gene>
<feature type="region of interest" description="Disordered" evidence="1">
    <location>
        <begin position="165"/>
        <end position="192"/>
    </location>
</feature>
<feature type="compositionally biased region" description="Polar residues" evidence="1">
    <location>
        <begin position="536"/>
        <end position="547"/>
    </location>
</feature>
<dbReference type="AlphaFoldDB" id="A0A183A8Q5"/>
<feature type="region of interest" description="Disordered" evidence="1">
    <location>
        <begin position="449"/>
        <end position="579"/>
    </location>
</feature>
<accession>A0A183A8Q5</accession>
<reference evidence="4" key="1">
    <citation type="submission" date="2016-06" db="UniProtKB">
        <authorList>
            <consortium name="WormBaseParasite"/>
        </authorList>
    </citation>
    <scope>IDENTIFICATION</scope>
</reference>
<evidence type="ECO:0000256" key="1">
    <source>
        <dbReference type="SAM" id="MobiDB-lite"/>
    </source>
</evidence>
<feature type="compositionally biased region" description="Basic residues" evidence="1">
    <location>
        <begin position="387"/>
        <end position="401"/>
    </location>
</feature>
<feature type="compositionally biased region" description="Basic and acidic residues" evidence="1">
    <location>
        <begin position="449"/>
        <end position="463"/>
    </location>
</feature>
<organism evidence="4">
    <name type="scientific">Echinostoma caproni</name>
    <dbReference type="NCBI Taxonomy" id="27848"/>
    <lineage>
        <taxon>Eukaryota</taxon>
        <taxon>Metazoa</taxon>
        <taxon>Spiralia</taxon>
        <taxon>Lophotrochozoa</taxon>
        <taxon>Platyhelminthes</taxon>
        <taxon>Trematoda</taxon>
        <taxon>Digenea</taxon>
        <taxon>Plagiorchiida</taxon>
        <taxon>Echinostomata</taxon>
        <taxon>Echinostomatoidea</taxon>
        <taxon>Echinostomatidae</taxon>
        <taxon>Echinostoma</taxon>
    </lineage>
</organism>
<feature type="compositionally biased region" description="Low complexity" evidence="1">
    <location>
        <begin position="169"/>
        <end position="178"/>
    </location>
</feature>
<name>A0A183A8Q5_9TREM</name>
<evidence type="ECO:0000313" key="4">
    <source>
        <dbReference type="WBParaSite" id="ECPE_0000334301-mRNA-1"/>
    </source>
</evidence>
<evidence type="ECO:0000313" key="3">
    <source>
        <dbReference type="Proteomes" id="UP000272942"/>
    </source>
</evidence>
<dbReference type="OrthoDB" id="25778at2759"/>
<feature type="compositionally biased region" description="Polar residues" evidence="1">
    <location>
        <begin position="515"/>
        <end position="524"/>
    </location>
</feature>
<dbReference type="WBParaSite" id="ECPE_0000334301-mRNA-1">
    <property type="protein sequence ID" value="ECPE_0000334301-mRNA-1"/>
    <property type="gene ID" value="ECPE_0000334301"/>
</dbReference>
<feature type="compositionally biased region" description="Polar residues" evidence="1">
    <location>
        <begin position="477"/>
        <end position="505"/>
    </location>
</feature>
<feature type="region of interest" description="Disordered" evidence="1">
    <location>
        <begin position="366"/>
        <end position="413"/>
    </location>
</feature>
<protein>
    <submittedName>
        <fullName evidence="4">BCAS3 domain-containing protein</fullName>
    </submittedName>
</protein>
<keyword evidence="3" id="KW-1185">Reference proteome</keyword>
<reference evidence="2 3" key="2">
    <citation type="submission" date="2018-11" db="EMBL/GenBank/DDBJ databases">
        <authorList>
            <consortium name="Pathogen Informatics"/>
        </authorList>
    </citation>
    <scope>NUCLEOTIDE SEQUENCE [LARGE SCALE GENOMIC DNA]</scope>
    <source>
        <strain evidence="2 3">Egypt</strain>
    </source>
</reference>
<feature type="compositionally biased region" description="Polar residues" evidence="1">
    <location>
        <begin position="10"/>
        <end position="19"/>
    </location>
</feature>
<sequence length="579" mass="62274">EKNVDASKLSKPSESSETFFPQEWTAEDEASYWYGQVEITTHLGPLRRVWMGPQCTFRTYSHLTDTIPSCTVARSSDSGTNTNDSSIAAALENMEASLLQTLSTMEGPKLLPPLNEPDWLARYYAQPRSETELSELGDISGQINLCTRSSLSGALMTTLPESGFTGLSSRVPPRTAVPARPPTSRPMDASVRSRWRNRSGDVIRPMSLVGDTTDAPVYIEGGSYQDSSFGGSLSSLTGRSVDDVASCIADAMQDEEPNWCYHRSNLDTLSSATTVLPPAQCSDLSQMGGRTAAPVPSGRPIELAIHSALSEADFPSQNVSPSLTNPSKSQWSVDEVSAPVDTFVTPASPLNDSKPPGDAIQVTDAVLDPTGSNKPTTLAVKTAPKGSRSKRSRRAKARAHKSGALSATEGPGDEQNVICFKKYHSAMASPCVSGTDSLSSSPAVADLIIDRPRNEPRHLRDDTAVSVSPTVDPGSDAANSQNPLNQQTLCNPDQLASSKQESSISPRDETLISMEGSTEQQLTLTDEPDNVRSEPTEQQVSGEYSNQDSEECHVENPPNEDQQSNQTDHECNSEYPSEC</sequence>
<dbReference type="Proteomes" id="UP000272942">
    <property type="component" value="Unassembled WGS sequence"/>
</dbReference>
<dbReference type="EMBL" id="UZAN01040305">
    <property type="protein sequence ID" value="VDP69200.1"/>
    <property type="molecule type" value="Genomic_DNA"/>
</dbReference>
<feature type="region of interest" description="Disordered" evidence="1">
    <location>
        <begin position="1"/>
        <end position="20"/>
    </location>
</feature>